<reference evidence="1" key="1">
    <citation type="submission" date="2020-11" db="EMBL/GenBank/DDBJ databases">
        <authorList>
            <person name="Tran Van P."/>
        </authorList>
    </citation>
    <scope>NUCLEOTIDE SEQUENCE</scope>
</reference>
<proteinExistence type="predicted"/>
<evidence type="ECO:0000313" key="1">
    <source>
        <dbReference type="EMBL" id="CAD7423603.1"/>
    </source>
</evidence>
<gene>
    <name evidence="1" type="ORF">TMSB3V08_LOCUS585</name>
</gene>
<sequence length="252" mass="27966">MGQFIDVRALLGSSPSSLTHKLIIYSALLYSAPVWSHVLTSGRLGLNAGRLACPHSWIRHRLQQPLSVVVELLWAQEIDFVAASALVKNTGHFRSDCPKLKGKKQQKNSTRKANVAEASDDEFSLTVSTSVACCDGSVWLLDSGATEHMTESEAEEEPENLLIGDCISTDDIYCGMYVLVQVPSGQQKHQKRGEYIAMLMTEARHRKLPSDSEDNSENEFCLDFYTIHRKNNEGPGHCDIDVSMRSPVILKC</sequence>
<protein>
    <submittedName>
        <fullName evidence="1">Uncharacterized protein</fullName>
    </submittedName>
</protein>
<name>A0A7R9DZS7_9NEOP</name>
<organism evidence="1">
    <name type="scientific">Timema monikensis</name>
    <dbReference type="NCBI Taxonomy" id="170555"/>
    <lineage>
        <taxon>Eukaryota</taxon>
        <taxon>Metazoa</taxon>
        <taxon>Ecdysozoa</taxon>
        <taxon>Arthropoda</taxon>
        <taxon>Hexapoda</taxon>
        <taxon>Insecta</taxon>
        <taxon>Pterygota</taxon>
        <taxon>Neoptera</taxon>
        <taxon>Polyneoptera</taxon>
        <taxon>Phasmatodea</taxon>
        <taxon>Timematodea</taxon>
        <taxon>Timematoidea</taxon>
        <taxon>Timematidae</taxon>
        <taxon>Timema</taxon>
    </lineage>
</organism>
<accession>A0A7R9DZS7</accession>
<dbReference type="AlphaFoldDB" id="A0A7R9DZS7"/>
<dbReference type="EMBL" id="OB792691">
    <property type="protein sequence ID" value="CAD7423603.1"/>
    <property type="molecule type" value="Genomic_DNA"/>
</dbReference>